<dbReference type="GO" id="GO:0051016">
    <property type="term" value="P:barbed-end actin filament capping"/>
    <property type="evidence" value="ECO:0007669"/>
    <property type="project" value="UniProtKB-UniRule"/>
</dbReference>
<dbReference type="PANTHER" id="PTHR10653:SF0">
    <property type="entry name" value="F-ACTIN-CAPPING PROTEIN SUBUNIT ALPHA"/>
    <property type="match status" value="1"/>
</dbReference>
<dbReference type="PANTHER" id="PTHR10653">
    <property type="entry name" value="F-ACTIN-CAPPING PROTEIN SUBUNIT ALPHA"/>
    <property type="match status" value="1"/>
</dbReference>
<protein>
    <recommendedName>
        <fullName evidence="2 6">F-actin-capping protein subunit alpha</fullName>
    </recommendedName>
</protein>
<evidence type="ECO:0000256" key="4">
    <source>
        <dbReference type="ARBA" id="ARBA00023203"/>
    </source>
</evidence>
<evidence type="ECO:0000256" key="3">
    <source>
        <dbReference type="ARBA" id="ARBA00022467"/>
    </source>
</evidence>
<dbReference type="GO" id="GO:0030036">
    <property type="term" value="P:actin cytoskeleton organization"/>
    <property type="evidence" value="ECO:0007669"/>
    <property type="project" value="TreeGrafter"/>
</dbReference>
<evidence type="ECO:0000256" key="1">
    <source>
        <dbReference type="ARBA" id="ARBA00010479"/>
    </source>
</evidence>
<keyword evidence="3 6" id="KW-0117">Actin capping</keyword>
<dbReference type="SUPFAM" id="SSF90096">
    <property type="entry name" value="Subunits of heterodimeric actin filament capping protein Capz"/>
    <property type="match status" value="1"/>
</dbReference>
<name>A0A9P0QJX4_9ASCO</name>
<gene>
    <name evidence="7" type="ORF">CLIB1423_01S00606</name>
</gene>
<dbReference type="PRINTS" id="PR00191">
    <property type="entry name" value="FACTINCAPA"/>
</dbReference>
<keyword evidence="4 6" id="KW-0009">Actin-binding</keyword>
<evidence type="ECO:0000256" key="5">
    <source>
        <dbReference type="ARBA" id="ARBA00025389"/>
    </source>
</evidence>
<dbReference type="Pfam" id="PF01267">
    <property type="entry name" value="F-actin_cap_A"/>
    <property type="match status" value="1"/>
</dbReference>
<dbReference type="OrthoDB" id="340550at2759"/>
<dbReference type="Proteomes" id="UP000837801">
    <property type="component" value="Unassembled WGS sequence"/>
</dbReference>
<dbReference type="GO" id="GO:0008290">
    <property type="term" value="C:F-actin capping protein complex"/>
    <property type="evidence" value="ECO:0007669"/>
    <property type="project" value="UniProtKB-UniRule"/>
</dbReference>
<dbReference type="InterPro" id="IPR042489">
    <property type="entry name" value="CapZ_alpha_1"/>
</dbReference>
<proteinExistence type="inferred from homology"/>
<dbReference type="PROSITE" id="PS00749">
    <property type="entry name" value="F_ACTIN_CAPPING_A_2"/>
    <property type="match status" value="1"/>
</dbReference>
<evidence type="ECO:0000313" key="8">
    <source>
        <dbReference type="Proteomes" id="UP000837801"/>
    </source>
</evidence>
<sequence length="269" mass="29858">MSSVKKLDKIVADLVSSAPPGELAGVAENLNIILDGEQTSLVNHELEAHINESIAIYSDSYIVSKYNRDPSTSKYIDHVNKKLFNIDLATGKVIDVESYNDGGSVSYPSYFAGLVSKLEQYGEDHFPSSYAFTVIPGDNGQLDIIIVGQRLNNENFYTGQWKAHYKLSESQLVGDIKLDIHYYEDGNVRLNFDERAEESLAGPASGSSIVNAINKVESNATIKIMDQFNDLNQRSFKNLRRLLPVTRSKINWGKAIGNYRLGSDVVNSK</sequence>
<dbReference type="GO" id="GO:0030479">
    <property type="term" value="C:actin cortical patch"/>
    <property type="evidence" value="ECO:0007669"/>
    <property type="project" value="TreeGrafter"/>
</dbReference>
<dbReference type="InterPro" id="IPR002189">
    <property type="entry name" value="CapZ_alpha"/>
</dbReference>
<comment type="caution">
    <text evidence="7">The sequence shown here is derived from an EMBL/GenBank/DDBJ whole genome shotgun (WGS) entry which is preliminary data.</text>
</comment>
<dbReference type="InterPro" id="IPR042276">
    <property type="entry name" value="CapZ_alpha/beta_2"/>
</dbReference>
<dbReference type="Gene3D" id="3.30.1140.60">
    <property type="entry name" value="F-actin capping protein, alpha subunit"/>
    <property type="match status" value="1"/>
</dbReference>
<comment type="similarity">
    <text evidence="1 6">Belongs to the F-actin-capping protein alpha subunit family.</text>
</comment>
<evidence type="ECO:0000256" key="2">
    <source>
        <dbReference type="ARBA" id="ARBA00014038"/>
    </source>
</evidence>
<dbReference type="AlphaFoldDB" id="A0A9P0QJX4"/>
<dbReference type="EMBL" id="CAKXYY010000001">
    <property type="protein sequence ID" value="CAH2350020.1"/>
    <property type="molecule type" value="Genomic_DNA"/>
</dbReference>
<accession>A0A9P0QJX4</accession>
<organism evidence="7 8">
    <name type="scientific">[Candida] railenensis</name>
    <dbReference type="NCBI Taxonomy" id="45579"/>
    <lineage>
        <taxon>Eukaryota</taxon>
        <taxon>Fungi</taxon>
        <taxon>Dikarya</taxon>
        <taxon>Ascomycota</taxon>
        <taxon>Saccharomycotina</taxon>
        <taxon>Pichiomycetes</taxon>
        <taxon>Debaryomycetaceae</taxon>
        <taxon>Kurtzmaniella</taxon>
    </lineage>
</organism>
<evidence type="ECO:0000313" key="7">
    <source>
        <dbReference type="EMBL" id="CAH2350020.1"/>
    </source>
</evidence>
<reference evidence="7" key="1">
    <citation type="submission" date="2022-03" db="EMBL/GenBank/DDBJ databases">
        <authorList>
            <person name="Legras J.-L."/>
            <person name="Devillers H."/>
            <person name="Grondin C."/>
        </authorList>
    </citation>
    <scope>NUCLEOTIDE SEQUENCE</scope>
    <source>
        <strain evidence="7">CLIB 1423</strain>
    </source>
</reference>
<comment type="function">
    <text evidence="5 6">F-actin-capping proteins bind in a Ca(2+)-independent manner to the fast growing ends of actin filaments (barbed end) thereby blocking the exchange of subunits at these ends. Unlike other capping proteins (such as gelsolin and severin), these proteins do not sever actin filaments.</text>
</comment>
<dbReference type="GO" id="GO:0051015">
    <property type="term" value="F:actin filament binding"/>
    <property type="evidence" value="ECO:0007669"/>
    <property type="project" value="TreeGrafter"/>
</dbReference>
<keyword evidence="8" id="KW-1185">Reference proteome</keyword>
<comment type="subunit">
    <text evidence="6">Heterodimer of an alpha and a beta subunit.</text>
</comment>
<dbReference type="Gene3D" id="3.90.1150.210">
    <property type="entry name" value="F-actin capping protein, beta subunit"/>
    <property type="match status" value="1"/>
</dbReference>
<dbReference type="InterPro" id="IPR037282">
    <property type="entry name" value="CapZ_alpha/beta"/>
</dbReference>
<dbReference type="InterPro" id="IPR017865">
    <property type="entry name" value="F-actin_cap_asu_CS"/>
</dbReference>
<evidence type="ECO:0000256" key="6">
    <source>
        <dbReference type="RuleBase" id="RU365077"/>
    </source>
</evidence>